<organism evidence="1 2">
    <name type="scientific">Salipiger thiooxidans</name>
    <dbReference type="NCBI Taxonomy" id="282683"/>
    <lineage>
        <taxon>Bacteria</taxon>
        <taxon>Pseudomonadati</taxon>
        <taxon>Pseudomonadota</taxon>
        <taxon>Alphaproteobacteria</taxon>
        <taxon>Rhodobacterales</taxon>
        <taxon>Roseobacteraceae</taxon>
        <taxon>Salipiger</taxon>
    </lineage>
</organism>
<gene>
    <name evidence="1" type="ORF">SAMN04488105_102129</name>
</gene>
<protein>
    <submittedName>
        <fullName evidence="1">Subtilase family protein</fullName>
    </submittedName>
</protein>
<reference evidence="2" key="1">
    <citation type="submission" date="2016-10" db="EMBL/GenBank/DDBJ databases">
        <authorList>
            <person name="Varghese N."/>
            <person name="Submissions S."/>
        </authorList>
    </citation>
    <scope>NUCLEOTIDE SEQUENCE [LARGE SCALE GENOMIC DNA]</scope>
    <source>
        <strain evidence="2">DSM 10146</strain>
    </source>
</reference>
<dbReference type="GO" id="GO:0004252">
    <property type="term" value="F:serine-type endopeptidase activity"/>
    <property type="evidence" value="ECO:0007669"/>
    <property type="project" value="InterPro"/>
</dbReference>
<sequence length="685" mass="75807">MTLTWADAEPNAPRDPYVQFSWMLRQRHEPPLGTHIYQPIFVRLHGGDPLAERRELLKEVLDPLSPLLMDPFELELLAARCGPVDPDAGMPDEYALYWKLDTPEDHYVALFNLQDTGTPVALDPTGLNTEMPETSPRPDEIPPEAAAPGPVRPIVAIIDDGIGFLNARFRREDRTRFHAIWLQSLERRGRTPRSVILGEVLTRDEIDDQMLSQGSALSEITVYNALNAKLSLYDGFRSTDHGSTHGTHVLDLAAGADPADGADEVRDWPLIGVQLPPQAIADTSGTKMESYLIQAVRWVLRQAHVIDPTAPVIVNLSLGMLAGPKDGTRFADYQITREAEAWERVKNQPVRIVWSFGNDYRKRLVARLDYERRGRQSIDWIVQTGDQTETYMEVRPIPGQSLKDVSLSLETPAGPASGFGPVPPGCSRDLKLDGKTVGRIYHVPERHLDPETLQRPYYLLALSPTASAFNEPLAPAGTWKLVCRYKGKGPLSLILQIQRDDSLIGYRPKARQSYFDNDKAYGWSEEYLDHRKLLPDCVIRHEGTFNALASSTARQVFHTGAAQLAREMGLIVPSVYTGEGAEWAVPGPSAATIADRSRIHPGVKGAGTFSSSTRFRNGTSAAAGRLTRALGLSAARLEANATTPKSYDFDPDKLTIWPVPAPLRSRLGDEVIQPFVMEDAGSLKV</sequence>
<dbReference type="GO" id="GO:0006508">
    <property type="term" value="P:proteolysis"/>
    <property type="evidence" value="ECO:0007669"/>
    <property type="project" value="InterPro"/>
</dbReference>
<dbReference type="AlphaFoldDB" id="A0A1G7BGG9"/>
<dbReference type="InterPro" id="IPR036852">
    <property type="entry name" value="Peptidase_S8/S53_dom_sf"/>
</dbReference>
<evidence type="ECO:0000313" key="2">
    <source>
        <dbReference type="Proteomes" id="UP000198994"/>
    </source>
</evidence>
<dbReference type="RefSeq" id="WP_089955160.1">
    <property type="nucleotide sequence ID" value="NZ_FNAV01000002.1"/>
</dbReference>
<dbReference type="OrthoDB" id="8010691at2"/>
<proteinExistence type="predicted"/>
<dbReference type="SUPFAM" id="SSF52743">
    <property type="entry name" value="Subtilisin-like"/>
    <property type="match status" value="1"/>
</dbReference>
<dbReference type="Proteomes" id="UP000198994">
    <property type="component" value="Unassembled WGS sequence"/>
</dbReference>
<name>A0A1G7BGG9_9RHOB</name>
<dbReference type="STRING" id="282683.SAMN04488105_102129"/>
<dbReference type="Gene3D" id="3.40.50.200">
    <property type="entry name" value="Peptidase S8/S53 domain"/>
    <property type="match status" value="1"/>
</dbReference>
<evidence type="ECO:0000313" key="1">
    <source>
        <dbReference type="EMBL" id="SDE25536.1"/>
    </source>
</evidence>
<dbReference type="EMBL" id="FNAV01000002">
    <property type="protein sequence ID" value="SDE25536.1"/>
    <property type="molecule type" value="Genomic_DNA"/>
</dbReference>
<dbReference type="Gene3D" id="2.60.120.1290">
    <property type="match status" value="1"/>
</dbReference>
<accession>A0A1G7BGG9</accession>
<keyword evidence="2" id="KW-1185">Reference proteome</keyword>